<accession>A0AAP0S864</accession>
<reference evidence="2 3" key="1">
    <citation type="journal article" date="2024" name="Plant J.">
        <title>Genome sequences and population genomics reveal climatic adaptation and genomic divergence between two closely related sweetgum species.</title>
        <authorList>
            <person name="Xu W.Q."/>
            <person name="Ren C.Q."/>
            <person name="Zhang X.Y."/>
            <person name="Comes H.P."/>
            <person name="Liu X.H."/>
            <person name="Li Y.G."/>
            <person name="Kettle C.J."/>
            <person name="Jalonen R."/>
            <person name="Gaisberger H."/>
            <person name="Ma Y.Z."/>
            <person name="Qiu Y.X."/>
        </authorList>
    </citation>
    <scope>NUCLEOTIDE SEQUENCE [LARGE SCALE GENOMIC DNA]</scope>
    <source>
        <strain evidence="2">Hangzhou</strain>
    </source>
</reference>
<evidence type="ECO:0000256" key="1">
    <source>
        <dbReference type="SAM" id="MobiDB-lite"/>
    </source>
</evidence>
<feature type="region of interest" description="Disordered" evidence="1">
    <location>
        <begin position="158"/>
        <end position="224"/>
    </location>
</feature>
<feature type="region of interest" description="Disordered" evidence="1">
    <location>
        <begin position="1"/>
        <end position="71"/>
    </location>
</feature>
<evidence type="ECO:0000313" key="3">
    <source>
        <dbReference type="Proteomes" id="UP001415857"/>
    </source>
</evidence>
<gene>
    <name evidence="2" type="ORF">L1049_009042</name>
</gene>
<evidence type="ECO:0000313" key="2">
    <source>
        <dbReference type="EMBL" id="KAK9290864.1"/>
    </source>
</evidence>
<dbReference type="AlphaFoldDB" id="A0AAP0S864"/>
<sequence>MSHQEAKMQNPEFQDSQGLDAVDRLASNTTTTAFSDHCTMCGGSMKRRSPSSSSLHDPSTTDSEPNPKRIMVEEDHLVRGFSKISLPIIGTSVTSTVPSDSPVLRRCSSDPYNSPGITNHVIGAPPNQIPDSVLGSGCFLNPQSPDNTTAAKINVNATTTPSPLRGTSSALPPLPPTLRRTVSDPTSSAYQTPQGITRSFSRSPGSGDVGVGVQVPADSINEESPNFKRLSRMKDRMKEMSQWWDEVMREGEDGDSDENTPNTAKDASDGTETEEEVSVEKVEEGLSIHFKCPCGKGYQIFISGGNCYYKLM</sequence>
<keyword evidence="3" id="KW-1185">Reference proteome</keyword>
<feature type="compositionally biased region" description="Low complexity" evidence="1">
    <location>
        <begin position="50"/>
        <end position="63"/>
    </location>
</feature>
<feature type="compositionally biased region" description="Polar residues" evidence="1">
    <location>
        <begin position="158"/>
        <end position="170"/>
    </location>
</feature>
<proteinExistence type="predicted"/>
<name>A0AAP0S864_LIQFO</name>
<protein>
    <submittedName>
        <fullName evidence="2">Uncharacterized protein</fullName>
    </submittedName>
</protein>
<dbReference type="EMBL" id="JBBPBK010000002">
    <property type="protein sequence ID" value="KAK9290864.1"/>
    <property type="molecule type" value="Genomic_DNA"/>
</dbReference>
<organism evidence="2 3">
    <name type="scientific">Liquidambar formosana</name>
    <name type="common">Formosan gum</name>
    <dbReference type="NCBI Taxonomy" id="63359"/>
    <lineage>
        <taxon>Eukaryota</taxon>
        <taxon>Viridiplantae</taxon>
        <taxon>Streptophyta</taxon>
        <taxon>Embryophyta</taxon>
        <taxon>Tracheophyta</taxon>
        <taxon>Spermatophyta</taxon>
        <taxon>Magnoliopsida</taxon>
        <taxon>eudicotyledons</taxon>
        <taxon>Gunneridae</taxon>
        <taxon>Pentapetalae</taxon>
        <taxon>Saxifragales</taxon>
        <taxon>Altingiaceae</taxon>
        <taxon>Liquidambar</taxon>
    </lineage>
</organism>
<feature type="region of interest" description="Disordered" evidence="1">
    <location>
        <begin position="250"/>
        <end position="282"/>
    </location>
</feature>
<dbReference type="Proteomes" id="UP001415857">
    <property type="component" value="Unassembled WGS sequence"/>
</dbReference>
<comment type="caution">
    <text evidence="2">The sequence shown here is derived from an EMBL/GenBank/DDBJ whole genome shotgun (WGS) entry which is preliminary data.</text>
</comment>
<feature type="compositionally biased region" description="Polar residues" evidence="1">
    <location>
        <begin position="183"/>
        <end position="204"/>
    </location>
</feature>